<comment type="caution">
    <text evidence="1">The sequence shown here is derived from an EMBL/GenBank/DDBJ whole genome shotgun (WGS) entry which is preliminary data.</text>
</comment>
<dbReference type="AlphaFoldDB" id="A0A8T2JVQ1"/>
<evidence type="ECO:0000313" key="2">
    <source>
        <dbReference type="Proteomes" id="UP000812440"/>
    </source>
</evidence>
<protein>
    <submittedName>
        <fullName evidence="1">Uncharacterized protein</fullName>
    </submittedName>
</protein>
<dbReference type="Proteomes" id="UP000812440">
    <property type="component" value="Chromosome 8_10"/>
</dbReference>
<organism evidence="1 2">
    <name type="scientific">Hymenochirus boettgeri</name>
    <name type="common">Congo dwarf clawed frog</name>
    <dbReference type="NCBI Taxonomy" id="247094"/>
    <lineage>
        <taxon>Eukaryota</taxon>
        <taxon>Metazoa</taxon>
        <taxon>Chordata</taxon>
        <taxon>Craniata</taxon>
        <taxon>Vertebrata</taxon>
        <taxon>Euteleostomi</taxon>
        <taxon>Amphibia</taxon>
        <taxon>Batrachia</taxon>
        <taxon>Anura</taxon>
        <taxon>Pipoidea</taxon>
        <taxon>Pipidae</taxon>
        <taxon>Pipinae</taxon>
        <taxon>Hymenochirus</taxon>
    </lineage>
</organism>
<accession>A0A8T2JVQ1</accession>
<dbReference type="EMBL" id="JAACNH010000003">
    <property type="protein sequence ID" value="KAG8449329.1"/>
    <property type="molecule type" value="Genomic_DNA"/>
</dbReference>
<reference evidence="1" key="1">
    <citation type="thesis" date="2020" institute="ProQuest LLC" country="789 East Eisenhower Parkway, Ann Arbor, MI, USA">
        <title>Comparative Genomics and Chromosome Evolution.</title>
        <authorList>
            <person name="Mudd A.B."/>
        </authorList>
    </citation>
    <scope>NUCLEOTIDE SEQUENCE</scope>
    <source>
        <strain evidence="1">Female2</strain>
        <tissue evidence="1">Blood</tissue>
    </source>
</reference>
<evidence type="ECO:0000313" key="1">
    <source>
        <dbReference type="EMBL" id="KAG8449329.1"/>
    </source>
</evidence>
<keyword evidence="2" id="KW-1185">Reference proteome</keyword>
<name>A0A8T2JVQ1_9PIPI</name>
<sequence length="83" mass="9743">MQLLYNVFQLNQDREEQKNITEFKAIFHSKHTRVIFGLFCTSALYKPNFTFSVTLRTVCMDNNICDNLGKPYAFLMVKQLIVC</sequence>
<proteinExistence type="predicted"/>
<gene>
    <name evidence="1" type="ORF">GDO86_016108</name>
</gene>